<evidence type="ECO:0000256" key="1">
    <source>
        <dbReference type="ARBA" id="ARBA00023015"/>
    </source>
</evidence>
<keyword evidence="1" id="KW-0805">Transcription regulation</keyword>
<dbReference type="EMBL" id="CP003493">
    <property type="protein sequence ID" value="AFV88826.1"/>
    <property type="molecule type" value="Genomic_DNA"/>
</dbReference>
<evidence type="ECO:0000256" key="5">
    <source>
        <dbReference type="SAM" id="MobiDB-lite"/>
    </source>
</evidence>
<dbReference type="SUPFAM" id="SSF48498">
    <property type="entry name" value="Tetracyclin repressor-like, C-terminal domain"/>
    <property type="match status" value="1"/>
</dbReference>
<dbReference type="PROSITE" id="PS50977">
    <property type="entry name" value="HTH_TETR_2"/>
    <property type="match status" value="1"/>
</dbReference>
<dbReference type="GO" id="GO:0000976">
    <property type="term" value="F:transcription cis-regulatory region binding"/>
    <property type="evidence" value="ECO:0007669"/>
    <property type="project" value="TreeGrafter"/>
</dbReference>
<dbReference type="AlphaFoldDB" id="K7RR94"/>
<dbReference type="InterPro" id="IPR050109">
    <property type="entry name" value="HTH-type_TetR-like_transc_reg"/>
</dbReference>
<proteinExistence type="predicted"/>
<evidence type="ECO:0000313" key="8">
    <source>
        <dbReference type="Proteomes" id="UP000000214"/>
    </source>
</evidence>
<name>K7RR94_ACIA4</name>
<dbReference type="GO" id="GO:0003700">
    <property type="term" value="F:DNA-binding transcription factor activity"/>
    <property type="evidence" value="ECO:0007669"/>
    <property type="project" value="TreeGrafter"/>
</dbReference>
<evidence type="ECO:0000256" key="4">
    <source>
        <dbReference type="PROSITE-ProRule" id="PRU00335"/>
    </source>
</evidence>
<dbReference type="InterPro" id="IPR001647">
    <property type="entry name" value="HTH_TetR"/>
</dbReference>
<accession>K7RR94</accession>
<evidence type="ECO:0000256" key="2">
    <source>
        <dbReference type="ARBA" id="ARBA00023125"/>
    </source>
</evidence>
<dbReference type="eggNOG" id="COG1309">
    <property type="taxonomic scope" value="Bacteria"/>
</dbReference>
<evidence type="ECO:0000313" key="7">
    <source>
        <dbReference type="EMBL" id="AFV88826.1"/>
    </source>
</evidence>
<feature type="DNA-binding region" description="H-T-H motif" evidence="4">
    <location>
        <begin position="48"/>
        <end position="67"/>
    </location>
</feature>
<feature type="region of interest" description="Disordered" evidence="5">
    <location>
        <begin position="1"/>
        <end position="23"/>
    </location>
</feature>
<protein>
    <submittedName>
        <fullName evidence="7">Transcriptional regulator, TetR family</fullName>
    </submittedName>
</protein>
<dbReference type="InterPro" id="IPR036271">
    <property type="entry name" value="Tet_transcr_reg_TetR-rel_C_sf"/>
</dbReference>
<dbReference type="InterPro" id="IPR054129">
    <property type="entry name" value="DesT_TetR_C"/>
</dbReference>
<dbReference type="HOGENOM" id="CLU_069356_11_2_11"/>
<dbReference type="PANTHER" id="PTHR30055:SF227">
    <property type="entry name" value="TRANSCRIPTIONAL REGULATORY PROTEIN (PROBABLY TETR-FAMILY)-RELATED"/>
    <property type="match status" value="1"/>
</dbReference>
<sequence length="227" mass="24445">MTDPTPENAPQAAGRRHTRVRMTSAQRRDQLIGVARGLFAANGVDGTTVEEIASTAQVSKPVVYEHFGSKDGLYAVVVDREVQRLQGSLLTALTRPHQSPRSILESGVFALLDYIDAHPDGFRIISRDSSVGSSTGSYASILSDVAAWVEGLLAEDFGRHGYDPAFAGIYAQALTGMVGMAGQSWLDDRQPSKEVMAAHLVDLAFNGLARLSPSPHLTRGTARLREE</sequence>
<gene>
    <name evidence="7" type="ordered locus">PACID_09910</name>
</gene>
<keyword evidence="3" id="KW-0804">Transcription</keyword>
<dbReference type="Pfam" id="PF21943">
    <property type="entry name" value="TetR_C_46"/>
    <property type="match status" value="1"/>
</dbReference>
<dbReference type="Pfam" id="PF00440">
    <property type="entry name" value="TetR_N"/>
    <property type="match status" value="1"/>
</dbReference>
<dbReference type="InterPro" id="IPR009057">
    <property type="entry name" value="Homeodomain-like_sf"/>
</dbReference>
<dbReference type="PATRIC" id="fig|1171373.8.peg.1000"/>
<dbReference type="STRING" id="1171373.PACID_09910"/>
<dbReference type="InterPro" id="IPR023772">
    <property type="entry name" value="DNA-bd_HTH_TetR-type_CS"/>
</dbReference>
<evidence type="ECO:0000256" key="3">
    <source>
        <dbReference type="ARBA" id="ARBA00023163"/>
    </source>
</evidence>
<dbReference type="KEGG" id="pbo:PACID_09910"/>
<organism evidence="7 8">
    <name type="scientific">Acidipropionibacterium acidipropionici (strain ATCC 4875 / DSM 20272 / JCM 6432 / NBRC 12425 / NCIMB 8070 / 4)</name>
    <name type="common">Propionibacterium acidipropionici</name>
    <dbReference type="NCBI Taxonomy" id="1171373"/>
    <lineage>
        <taxon>Bacteria</taxon>
        <taxon>Bacillati</taxon>
        <taxon>Actinomycetota</taxon>
        <taxon>Actinomycetes</taxon>
        <taxon>Propionibacteriales</taxon>
        <taxon>Propionibacteriaceae</taxon>
        <taxon>Acidipropionibacterium</taxon>
    </lineage>
</organism>
<dbReference type="PANTHER" id="PTHR30055">
    <property type="entry name" value="HTH-TYPE TRANSCRIPTIONAL REGULATOR RUTR"/>
    <property type="match status" value="1"/>
</dbReference>
<dbReference type="Proteomes" id="UP000000214">
    <property type="component" value="Chromosome"/>
</dbReference>
<keyword evidence="2 4" id="KW-0238">DNA-binding</keyword>
<reference evidence="7 8" key="1">
    <citation type="journal article" date="2012" name="BMC Genomics">
        <title>The genome sequence of Propionibacterium acidipropionici provides insights into its biotechnological and industrial potential.</title>
        <authorList>
            <person name="Parizzi L.P."/>
            <person name="Grassi M.C."/>
            <person name="Llerena L.A."/>
            <person name="Carazzolle M.F."/>
            <person name="Queiroz V.L."/>
            <person name="Lunardi I."/>
            <person name="Zeidler A.F."/>
            <person name="Teixeira P.J."/>
            <person name="Mieczkowski P."/>
            <person name="Rincones J."/>
            <person name="Pereira G.A."/>
        </authorList>
    </citation>
    <scope>NUCLEOTIDE SEQUENCE [LARGE SCALE GENOMIC DNA]</scope>
    <source>
        <strain evidence="8">ATCC 4875 / DSM 20272 / JCM 6432 / NBRC 12425 / NCIMB 8070</strain>
    </source>
</reference>
<dbReference type="Gene3D" id="1.10.357.10">
    <property type="entry name" value="Tetracycline Repressor, domain 2"/>
    <property type="match status" value="1"/>
</dbReference>
<feature type="domain" description="HTH tetR-type" evidence="6">
    <location>
        <begin position="25"/>
        <end position="85"/>
    </location>
</feature>
<dbReference type="SUPFAM" id="SSF46689">
    <property type="entry name" value="Homeodomain-like"/>
    <property type="match status" value="1"/>
</dbReference>
<evidence type="ECO:0000259" key="6">
    <source>
        <dbReference type="PROSITE" id="PS50977"/>
    </source>
</evidence>
<dbReference type="PROSITE" id="PS01081">
    <property type="entry name" value="HTH_TETR_1"/>
    <property type="match status" value="1"/>
</dbReference>
<dbReference type="PRINTS" id="PR00455">
    <property type="entry name" value="HTHTETR"/>
</dbReference>